<name>A0A0F5LFL1_9HYPH</name>
<dbReference type="NCBIfam" id="NF033788">
    <property type="entry name" value="HTH_metalloreg"/>
    <property type="match status" value="1"/>
</dbReference>
<evidence type="ECO:0000259" key="4">
    <source>
        <dbReference type="PROSITE" id="PS50987"/>
    </source>
</evidence>
<evidence type="ECO:0000256" key="3">
    <source>
        <dbReference type="ARBA" id="ARBA00023163"/>
    </source>
</evidence>
<dbReference type="Proteomes" id="UP000033514">
    <property type="component" value="Unassembled WGS sequence"/>
</dbReference>
<sequence>MESLDAIEVFAALSQSTRLETFRLLIKHEPDGLPAGEIARQLGVPQNTMSSHLAILSRAGLVEAERHSRSIVYRAVIDRVREIASFLVQDCCDGRPELCAPLVAEFTPCCSPSPSMEEMIVC</sequence>
<dbReference type="PANTHER" id="PTHR43132:SF2">
    <property type="entry name" value="ARSENICAL RESISTANCE OPERON REPRESSOR ARSR-RELATED"/>
    <property type="match status" value="1"/>
</dbReference>
<evidence type="ECO:0000256" key="2">
    <source>
        <dbReference type="ARBA" id="ARBA00023125"/>
    </source>
</evidence>
<keyword evidence="1" id="KW-0805">Transcription regulation</keyword>
<dbReference type="CDD" id="cd00090">
    <property type="entry name" value="HTH_ARSR"/>
    <property type="match status" value="1"/>
</dbReference>
<dbReference type="SUPFAM" id="SSF46785">
    <property type="entry name" value="Winged helix' DNA-binding domain"/>
    <property type="match status" value="1"/>
</dbReference>
<evidence type="ECO:0000313" key="5">
    <source>
        <dbReference type="EMBL" id="KKB80377.1"/>
    </source>
</evidence>
<feature type="domain" description="HTH arsR-type" evidence="4">
    <location>
        <begin position="1"/>
        <end position="95"/>
    </location>
</feature>
<reference evidence="5 6" key="1">
    <citation type="submission" date="2015-03" db="EMBL/GenBank/DDBJ databases">
        <authorList>
            <person name="Hassan Y.I."/>
            <person name="Lepp D."/>
            <person name="Zhou T."/>
        </authorList>
    </citation>
    <scope>NUCLEOTIDE SEQUENCE [LARGE SCALE GENOMIC DNA]</scope>
    <source>
        <strain evidence="5 6">GH2-10</strain>
    </source>
</reference>
<dbReference type="Gene3D" id="1.10.10.10">
    <property type="entry name" value="Winged helix-like DNA-binding domain superfamily/Winged helix DNA-binding domain"/>
    <property type="match status" value="1"/>
</dbReference>
<dbReference type="InterPro" id="IPR011991">
    <property type="entry name" value="ArsR-like_HTH"/>
</dbReference>
<evidence type="ECO:0000313" key="6">
    <source>
        <dbReference type="Proteomes" id="UP000033514"/>
    </source>
</evidence>
<proteinExistence type="predicted"/>
<dbReference type="InterPro" id="IPR036390">
    <property type="entry name" value="WH_DNA-bd_sf"/>
</dbReference>
<dbReference type="GO" id="GO:0003677">
    <property type="term" value="F:DNA binding"/>
    <property type="evidence" value="ECO:0007669"/>
    <property type="project" value="UniProtKB-KW"/>
</dbReference>
<dbReference type="Pfam" id="PF12840">
    <property type="entry name" value="HTH_20"/>
    <property type="match status" value="1"/>
</dbReference>
<dbReference type="OrthoDB" id="9804742at2"/>
<dbReference type="GO" id="GO:0003700">
    <property type="term" value="F:DNA-binding transcription factor activity"/>
    <property type="evidence" value="ECO:0007669"/>
    <property type="project" value="InterPro"/>
</dbReference>
<dbReference type="AlphaFoldDB" id="A0A0F5LFL1"/>
<dbReference type="PROSITE" id="PS50987">
    <property type="entry name" value="HTH_ARSR_2"/>
    <property type="match status" value="1"/>
</dbReference>
<gene>
    <name evidence="5" type="ORF">VW35_08310</name>
</gene>
<organism evidence="5 6">
    <name type="scientific">Devosia soli</name>
    <dbReference type="NCBI Taxonomy" id="361041"/>
    <lineage>
        <taxon>Bacteria</taxon>
        <taxon>Pseudomonadati</taxon>
        <taxon>Pseudomonadota</taxon>
        <taxon>Alphaproteobacteria</taxon>
        <taxon>Hyphomicrobiales</taxon>
        <taxon>Devosiaceae</taxon>
        <taxon>Devosia</taxon>
    </lineage>
</organism>
<dbReference type="RefSeq" id="WP_046142442.1">
    <property type="nucleotide sequence ID" value="NZ_LAJG01000014.1"/>
</dbReference>
<dbReference type="InterPro" id="IPR001845">
    <property type="entry name" value="HTH_ArsR_DNA-bd_dom"/>
</dbReference>
<dbReference type="InterPro" id="IPR036388">
    <property type="entry name" value="WH-like_DNA-bd_sf"/>
</dbReference>
<dbReference type="PRINTS" id="PR00778">
    <property type="entry name" value="HTHARSR"/>
</dbReference>
<keyword evidence="2" id="KW-0238">DNA-binding</keyword>
<dbReference type="EMBL" id="LAJG01000014">
    <property type="protein sequence ID" value="KKB80377.1"/>
    <property type="molecule type" value="Genomic_DNA"/>
</dbReference>
<dbReference type="PANTHER" id="PTHR43132">
    <property type="entry name" value="ARSENICAL RESISTANCE OPERON REPRESSOR ARSR-RELATED"/>
    <property type="match status" value="1"/>
</dbReference>
<keyword evidence="6" id="KW-1185">Reference proteome</keyword>
<accession>A0A0F5LFL1</accession>
<evidence type="ECO:0000256" key="1">
    <source>
        <dbReference type="ARBA" id="ARBA00023015"/>
    </source>
</evidence>
<dbReference type="PATRIC" id="fig|361041.3.peg.1007"/>
<protein>
    <submittedName>
        <fullName evidence="5">ArsR family transcriptional regulator</fullName>
    </submittedName>
</protein>
<dbReference type="STRING" id="361041.VW35_08310"/>
<dbReference type="SMART" id="SM00418">
    <property type="entry name" value="HTH_ARSR"/>
    <property type="match status" value="1"/>
</dbReference>
<dbReference type="InterPro" id="IPR051011">
    <property type="entry name" value="Metal_resp_trans_reg"/>
</dbReference>
<comment type="caution">
    <text evidence="5">The sequence shown here is derived from an EMBL/GenBank/DDBJ whole genome shotgun (WGS) entry which is preliminary data.</text>
</comment>
<keyword evidence="3" id="KW-0804">Transcription</keyword>